<feature type="domain" description="Transcobalamin-like C-terminal" evidence="2">
    <location>
        <begin position="79"/>
        <end position="128"/>
    </location>
</feature>
<evidence type="ECO:0000313" key="4">
    <source>
        <dbReference type="Proteomes" id="UP000030151"/>
    </source>
</evidence>
<accession>A0A014QYS0</accession>
<evidence type="ECO:0000256" key="1">
    <source>
        <dbReference type="SAM" id="MobiDB-lite"/>
    </source>
</evidence>
<gene>
    <name evidence="3" type="ORF">X797_007045</name>
</gene>
<organism evidence="3 4">
    <name type="scientific">Metarhizium robertsii</name>
    <dbReference type="NCBI Taxonomy" id="568076"/>
    <lineage>
        <taxon>Eukaryota</taxon>
        <taxon>Fungi</taxon>
        <taxon>Dikarya</taxon>
        <taxon>Ascomycota</taxon>
        <taxon>Pezizomycotina</taxon>
        <taxon>Sordariomycetes</taxon>
        <taxon>Hypocreomycetidae</taxon>
        <taxon>Hypocreales</taxon>
        <taxon>Clavicipitaceae</taxon>
        <taxon>Metarhizium</taxon>
    </lineage>
</organism>
<dbReference type="InterPro" id="IPR027954">
    <property type="entry name" value="Transcobalamin-like_C"/>
</dbReference>
<name>A0A014QYS0_9HYPO</name>
<proteinExistence type="predicted"/>
<dbReference type="HOGENOM" id="CLU_100316_0_0_1"/>
<sequence>MAINEPQNVFIRVEGSTDTIFNGQVQSQGHKVTTKSGQTHNCDGTNCGRNPEPGNTPTASLDTAASKGKFTFDGKWYDSLGDFYINEIKGEIATGKDAWHIFVNGQYLLVGGGQYQTKANDHILWAYAKSQPKPLSLKLDVLSDARAEHETLFSVRNWETQDPVDSATVAWVADGVTRKVTTDKYGLARVKFEKGGKSTVRAEKAECIRSDTLTVNVAGK</sequence>
<evidence type="ECO:0000259" key="2">
    <source>
        <dbReference type="Pfam" id="PF14478"/>
    </source>
</evidence>
<dbReference type="Gene3D" id="2.170.130.30">
    <property type="match status" value="1"/>
</dbReference>
<dbReference type="EMBL" id="JELW01000016">
    <property type="protein sequence ID" value="EXU99916.1"/>
    <property type="molecule type" value="Genomic_DNA"/>
</dbReference>
<dbReference type="eggNOG" id="ENOG502SNFA">
    <property type="taxonomic scope" value="Eukaryota"/>
</dbReference>
<dbReference type="Proteomes" id="UP000030151">
    <property type="component" value="Unassembled WGS sequence"/>
</dbReference>
<reference evidence="3 4" key="1">
    <citation type="submission" date="2014-02" db="EMBL/GenBank/DDBJ databases">
        <title>The genome sequence of the entomopathogenic fungus Metarhizium robertsii ARSEF 2575.</title>
        <authorList>
            <person name="Giuliano Garisto Donzelli B."/>
            <person name="Roe B.A."/>
            <person name="Macmil S.L."/>
            <person name="Krasnoff S.B."/>
            <person name="Gibson D.M."/>
        </authorList>
    </citation>
    <scope>NUCLEOTIDE SEQUENCE [LARGE SCALE GENOMIC DNA]</scope>
    <source>
        <strain evidence="3 4">ARSEF 2575</strain>
    </source>
</reference>
<evidence type="ECO:0000313" key="3">
    <source>
        <dbReference type="EMBL" id="EXU99916.1"/>
    </source>
</evidence>
<dbReference type="AlphaFoldDB" id="A0A014QYS0"/>
<dbReference type="Pfam" id="PF14478">
    <property type="entry name" value="DUF4430"/>
    <property type="match status" value="1"/>
</dbReference>
<protein>
    <recommendedName>
        <fullName evidence="2">Transcobalamin-like C-terminal domain-containing protein</fullName>
    </recommendedName>
</protein>
<dbReference type="OrthoDB" id="10007757at2759"/>
<feature type="region of interest" description="Disordered" evidence="1">
    <location>
        <begin position="33"/>
        <end position="57"/>
    </location>
</feature>
<comment type="caution">
    <text evidence="3">The sequence shown here is derived from an EMBL/GenBank/DDBJ whole genome shotgun (WGS) entry which is preliminary data.</text>
</comment>